<evidence type="ECO:0000259" key="6">
    <source>
        <dbReference type="Pfam" id="PF18516"/>
    </source>
</evidence>
<reference evidence="9 10" key="1">
    <citation type="journal article" date="2015" name="Nature">
        <title>rRNA introns, odd ribosomes, and small enigmatic genomes across a large radiation of phyla.</title>
        <authorList>
            <person name="Brown C.T."/>
            <person name="Hug L.A."/>
            <person name="Thomas B.C."/>
            <person name="Sharon I."/>
            <person name="Castelle C.J."/>
            <person name="Singh A."/>
            <person name="Wilkins M.J."/>
            <person name="Williams K.H."/>
            <person name="Banfield J.F."/>
        </authorList>
    </citation>
    <scope>NUCLEOTIDE SEQUENCE [LARGE SCALE GENOMIC DNA]</scope>
</reference>
<accession>A0A0G0JMW0</accession>
<dbReference type="Proteomes" id="UP000034471">
    <property type="component" value="Unassembled WGS sequence"/>
</dbReference>
<evidence type="ECO:0000256" key="2">
    <source>
        <dbReference type="PIRSR" id="PIRSR627620-2"/>
    </source>
</evidence>
<feature type="domain" description="Cas12a RuvC nuclease" evidence="6">
    <location>
        <begin position="870"/>
        <end position="1280"/>
    </location>
</feature>
<feature type="active site" description="For DNase activity of RuvC domain" evidence="1">
    <location>
        <position position="1231"/>
    </location>
</feature>
<dbReference type="NCBIfam" id="TIGR04330">
    <property type="entry name" value="cas_Cpf1"/>
    <property type="match status" value="2"/>
</dbReference>
<feature type="region of interest" description="Binds crRNA" evidence="2">
    <location>
        <begin position="576"/>
        <end position="580"/>
    </location>
</feature>
<feature type="site" description="Binds crRNA alone and in crRNA-target DNA heteroduplex" evidence="3">
    <location>
        <position position="16"/>
    </location>
</feature>
<evidence type="ECO:0000256" key="1">
    <source>
        <dbReference type="PIRSR" id="PIRSR627620-1"/>
    </source>
</evidence>
<dbReference type="InterPro" id="IPR054116">
    <property type="entry name" value="Cas12a_REC2"/>
</dbReference>
<feature type="domain" description="Cas12a REC1" evidence="4">
    <location>
        <begin position="50"/>
        <end position="311"/>
    </location>
</feature>
<dbReference type="Pfam" id="PF18501">
    <property type="entry name" value="REC1"/>
    <property type="match status" value="1"/>
</dbReference>
<feature type="active site" description="For pre-crRNA processing" evidence="1">
    <location>
        <position position="834"/>
    </location>
</feature>
<comment type="caution">
    <text evidence="9">The sequence shown here is derived from an EMBL/GenBank/DDBJ whole genome shotgun (WGS) entry which is preliminary data.</text>
</comment>
<dbReference type="EMBL" id="LBTJ01000016">
    <property type="protein sequence ID" value="KKQ38174.1"/>
    <property type="molecule type" value="Genomic_DNA"/>
</dbReference>
<sequence>MKSFDSFTNLYSLSKTLKFEMRPVGNTQKMLDNAGVFEKDKLIQKKYGKTKPYFDRLHREFIEEALTGVELIGLDENFRTLVDWQKDKKNNVAMKAYENSLQRLRTEIGKIFNLKAEDWVKNKYPILGLKNKNTDILFEEAVFGILKARYGEEKDTFIEVEEIDKTGKSKINQISIFDSWKGFTGYFKKFFETRKNFYKNDGTSTAIATRIIDQNLKRFIDNLSIVESVRQKVDLAETEKSFSISLSQFFSIDFYNKCLLQDGIDYYNKIIGGETLKNGEKLIGLNELINQYRQNNKDQKIPFFKLLDKQILSEKILFLDEIKNDTELIEALSQFAKTAEEKTKIVKKLFADFVENNSKYDLAQIYISQEAFNTISNKWTSETETFAKYLFEAMKSGKLAKYEKKDNSYKFPDFIALSQMKSALLSISLEGHFWKEKYYKISKFQEKTNWEQFLAIFLYEFNSLFSDKINTKDGETKQVGYYLFAKDLHNLILSEQIDIPKDSKVTIKDFADSVLTIYQMAKYFAVEKKRAWLAEYELDSFYTQPDTGYLQFYDNAYEDIVQVYNKLRNYLTKKPYSEEKWKLNFENSTLANGWDKNKESDNSAVILQKGGKYYLGLITKGHNKIFDDRFQEKFIVGIEGGKYEKIVYKFFPDQAKMFPKVCFSAKGLEFFRPSEEILRIYNNAEFKKGETYSIDSMQKLIDFYKDCLTKYEGWACYTFRHLKPTEEYQNNIGEFFRDVAEDGYRIDFQGISDQYIHEKNEKGELHLFEIHNKDWNLDKARDGKSKTTQKNLHTLYFESLFSNDNVVQNFPIKLNGQAEIFYRPKTEKDKLESKKDKKGNKVIDHKRYSENKIFFHVPLTLNRTKNDSYRFNAQINNFLANNKDINIIGVDRGEKHLVYYSVITQASDILESGSLNELNGVNYAEKLGKKAENREQARRDWQDVQGIKDLKKGYISQVVRKLADLAIKHNAIIILEDLNMRFKQVRGGIEKSIYQQLEKALIDKLSFLVDKGEKNPEQAGHLLKAYQLSAPFETFQKMGKQTGIIFYTQASYTSKSDPVTGWRPHLYLKYFSAKKAKDDIAKFTKIEFVNDRFELTYDIKDFQQAKEYPNKTVWKVCSNVERFRWDKNLNQNKGGYTHYTNITENIQELFTKYGIDITKDLLTQISTIDEKQNTSFFRDFIFYFNLICQIRNTDDSEIAKKNGKDDFILSPVEPFFDSRKDNGNKLPENGDDNGAYNIARKGIVILNKISQYSEKNENCEKMKWGDLYVSNIDWDNFVTQANARH</sequence>
<dbReference type="Pfam" id="PF18510">
    <property type="entry name" value="NUC"/>
    <property type="match status" value="1"/>
</dbReference>
<evidence type="ECO:0000259" key="5">
    <source>
        <dbReference type="Pfam" id="PF18510"/>
    </source>
</evidence>
<feature type="site" description="Binds DNA protospacer adjacent motif (PAM)" evidence="3">
    <location>
        <position position="598"/>
    </location>
</feature>
<dbReference type="InterPro" id="IPR027620">
    <property type="entry name" value="Cas12a"/>
</dbReference>
<protein>
    <recommendedName>
        <fullName evidence="11">Type V CRISPR-associated protein Cpf1</fullName>
    </recommendedName>
</protein>
<feature type="site" description="Binds Target strand DNA" evidence="3">
    <location>
        <position position="666"/>
    </location>
</feature>
<feature type="domain" description="Cas12a REC2" evidence="7">
    <location>
        <begin position="324"/>
        <end position="572"/>
    </location>
</feature>
<feature type="site" description="Binds Target strand DNA; via amide nitrogen" evidence="3">
    <location>
        <position position="816"/>
    </location>
</feature>
<gene>
    <name evidence="9" type="ORF">US54_C0016G0015</name>
</gene>
<feature type="region of interest" description="Binds DNA in crRNA-target DNA heteroduplex" evidence="2">
    <location>
        <begin position="286"/>
        <end position="290"/>
    </location>
</feature>
<dbReference type="InterPro" id="IPR040852">
    <property type="entry name" value="RuvC_1"/>
</dbReference>
<dbReference type="PATRIC" id="fig|1618481.3.peg.435"/>
<dbReference type="Pfam" id="PF22222">
    <property type="entry name" value="Cpf1_PI-like"/>
    <property type="match status" value="1"/>
</dbReference>
<evidence type="ECO:0000259" key="4">
    <source>
        <dbReference type="Pfam" id="PF18501"/>
    </source>
</evidence>
<feature type="site" description="Binds DNA in crRNA-target DNA heteroduplex" evidence="3">
    <location>
        <position position="574"/>
    </location>
</feature>
<feature type="active site" description="For DNase activity of RuvC domain" evidence="1">
    <location>
        <position position="891"/>
    </location>
</feature>
<dbReference type="InterPro" id="IPR053993">
    <property type="entry name" value="Cas12a_PI"/>
</dbReference>
<feature type="region of interest" description="Binds crRNA in crRNA-target DNA heteroduplex" evidence="2">
    <location>
        <begin position="309"/>
        <end position="312"/>
    </location>
</feature>
<evidence type="ECO:0000256" key="3">
    <source>
        <dbReference type="PIRSR" id="PIRSR627620-3"/>
    </source>
</evidence>
<feature type="region of interest" description="Binds crRNA" evidence="2">
    <location>
        <begin position="792"/>
        <end position="793"/>
    </location>
</feature>
<feature type="site" description="Binds Target strand DNA" evidence="3">
    <location>
        <position position="656"/>
    </location>
</feature>
<evidence type="ECO:0000313" key="9">
    <source>
        <dbReference type="EMBL" id="KKQ38174.1"/>
    </source>
</evidence>
<evidence type="ECO:0008006" key="11">
    <source>
        <dbReference type="Google" id="ProtNLM"/>
    </source>
</evidence>
<feature type="domain" description="Cas12a nuclease" evidence="5">
    <location>
        <begin position="1057"/>
        <end position="1219"/>
    </location>
</feature>
<dbReference type="SMR" id="A0A0G0JMW0"/>
<feature type="region of interest" description="Binds crRNA alone and in crRNA-target DNA heteroduplex" evidence="2">
    <location>
        <begin position="47"/>
        <end position="51"/>
    </location>
</feature>
<evidence type="ECO:0000259" key="7">
    <source>
        <dbReference type="Pfam" id="PF21918"/>
    </source>
</evidence>
<proteinExistence type="predicted"/>
<name>A0A0G0JMW0_9BACT</name>
<feature type="active site" description="For DNase activity of RuvC domain" evidence="1">
    <location>
        <position position="976"/>
    </location>
</feature>
<feature type="site" description="Binds PAM" evidence="3">
    <location>
        <position position="660"/>
    </location>
</feature>
<dbReference type="InterPro" id="IPR040882">
    <property type="entry name" value="Cas12a_NUC"/>
</dbReference>
<feature type="site" description="Binds crRNA" evidence="3">
    <location>
        <position position="823"/>
    </location>
</feature>
<dbReference type="Pfam" id="PF21918">
    <property type="entry name" value="cas_Cpf1_2nd"/>
    <property type="match status" value="1"/>
</dbReference>
<feature type="domain" description="Cas12a PI" evidence="8">
    <location>
        <begin position="652"/>
        <end position="744"/>
    </location>
</feature>
<dbReference type="STRING" id="1618481.US54_C0016G0015"/>
<evidence type="ECO:0000313" key="10">
    <source>
        <dbReference type="Proteomes" id="UP000034471"/>
    </source>
</evidence>
<dbReference type="InterPro" id="IPR040787">
    <property type="entry name" value="Cas12a_REC1"/>
</dbReference>
<evidence type="ECO:0000259" key="8">
    <source>
        <dbReference type="Pfam" id="PF22222"/>
    </source>
</evidence>
<dbReference type="Pfam" id="PF18516">
    <property type="entry name" value="RuvC_1"/>
    <property type="match status" value="1"/>
</dbReference>
<feature type="region of interest" description="Binds crRNA alone and in crRNA-target DNA heteroduplex" evidence="2">
    <location>
        <begin position="190"/>
        <end position="194"/>
    </location>
</feature>
<organism evidence="9 10">
    <name type="scientific">Candidatus Roizmanbacteria bacterium GW2011_GWA2_37_7</name>
    <dbReference type="NCBI Taxonomy" id="1618481"/>
    <lineage>
        <taxon>Bacteria</taxon>
        <taxon>Candidatus Roizmaniibacteriota</taxon>
    </lineage>
</organism>